<dbReference type="PANTHER" id="PTHR43364">
    <property type="entry name" value="NADH-SPECIFIC METHYLGLYOXAL REDUCTASE-RELATED"/>
    <property type="match status" value="1"/>
</dbReference>
<dbReference type="KEGG" id="bxe:Bxe_A2478"/>
<keyword evidence="2" id="KW-0560">Oxidoreductase</keyword>
<dbReference type="eggNOG" id="COG0667">
    <property type="taxonomic scope" value="Bacteria"/>
</dbReference>
<organism evidence="6 7">
    <name type="scientific">Paraburkholderia xenovorans (strain LB400)</name>
    <dbReference type="NCBI Taxonomy" id="266265"/>
    <lineage>
        <taxon>Bacteria</taxon>
        <taxon>Pseudomonadati</taxon>
        <taxon>Pseudomonadota</taxon>
        <taxon>Betaproteobacteria</taxon>
        <taxon>Burkholderiales</taxon>
        <taxon>Burkholderiaceae</taxon>
        <taxon>Paraburkholderia</taxon>
    </lineage>
</organism>
<dbReference type="PANTHER" id="PTHR43364:SF17">
    <property type="entry name" value="ALDO KETO REDUCTASE"/>
    <property type="match status" value="1"/>
</dbReference>
<sequence>MVTSALFVQPINRTSSMQYRSLGDSDVQVSLIGLGTMTWGEQNTEQEAHAQIDYALDHGVNLIDTAEMYPVPPIAETQGSTERFIGTWLAQHRSAREKIVLATKIAGPARQPHNPRHIRGEGNQFDRKNLTEALNDSLKRLQTEYVDLYQLHWPDRSTMTFGRASYPWVDDAYTVPIEETLSVLAEFVKAGKVRHIGVSNETPWGVAQFLRAAEKLGLPRIVSIQNPYSLVNRTYEAGLSEYAHRDNVGLLAYSPLAFGWLSGKYEGGARPAGARITRFDRFQRYSKPQAVQATTRYVELAKRHGLAPAQFALAFVNSRPFVTSNLIGATSLDQLKENIASVDVKLSPDVLAEIDALHELQPNPAP</sequence>
<dbReference type="SUPFAM" id="SSF51430">
    <property type="entry name" value="NAD(P)-linked oxidoreductase"/>
    <property type="match status" value="1"/>
</dbReference>
<reference evidence="6 7" key="1">
    <citation type="journal article" date="2006" name="Proc. Natl. Acad. Sci. U.S.A.">
        <title>Burkholderia xenovorans LB400 harbors a multi-replicon, 9.73-Mbp genome shaped for versatility.</title>
        <authorList>
            <person name="Chain P.S."/>
            <person name="Denef V.J."/>
            <person name="Konstantinidis K.T."/>
            <person name="Vergez L.M."/>
            <person name="Agullo L."/>
            <person name="Reyes V.L."/>
            <person name="Hauser L."/>
            <person name="Cordova M."/>
            <person name="Gomez L."/>
            <person name="Gonzalez M."/>
            <person name="Land M."/>
            <person name="Lao V."/>
            <person name="Larimer F."/>
            <person name="LiPuma J.J."/>
            <person name="Mahenthiralingam E."/>
            <person name="Malfatti S.A."/>
            <person name="Marx C.J."/>
            <person name="Parnell J.J."/>
            <person name="Ramette A."/>
            <person name="Richardson P."/>
            <person name="Seeger M."/>
            <person name="Smith D."/>
            <person name="Spilker T."/>
            <person name="Sul W.J."/>
            <person name="Tsoi T.V."/>
            <person name="Ulrich L.E."/>
            <person name="Zhulin I.B."/>
            <person name="Tiedje J.M."/>
        </authorList>
    </citation>
    <scope>NUCLEOTIDE SEQUENCE [LARGE SCALE GENOMIC DNA]</scope>
    <source>
        <strain evidence="6 7">LB400</strain>
    </source>
</reference>
<dbReference type="FunFam" id="3.20.20.100:FF:000005">
    <property type="entry name" value="NADP(H)-dependent aldo-keto reductase"/>
    <property type="match status" value="1"/>
</dbReference>
<evidence type="ECO:0000256" key="1">
    <source>
        <dbReference type="ARBA" id="ARBA00022857"/>
    </source>
</evidence>
<dbReference type="NCBIfam" id="NF007912">
    <property type="entry name" value="PRK10625.1"/>
    <property type="match status" value="1"/>
</dbReference>
<name>Q13ZJ4_PARXL</name>
<feature type="domain" description="NADP-dependent oxidoreductase" evidence="5">
    <location>
        <begin position="32"/>
        <end position="358"/>
    </location>
</feature>
<keyword evidence="7" id="KW-1185">Reference proteome</keyword>
<protein>
    <recommendedName>
        <fullName evidence="4">Protein tas</fullName>
    </recommendedName>
</protein>
<dbReference type="EMBL" id="CP000270">
    <property type="protein sequence ID" value="ABE30495.1"/>
    <property type="molecule type" value="Genomic_DNA"/>
</dbReference>
<dbReference type="PRINTS" id="PR00069">
    <property type="entry name" value="ALDKETRDTASE"/>
</dbReference>
<dbReference type="STRING" id="266265.Bxe_A2478"/>
<dbReference type="InterPro" id="IPR020471">
    <property type="entry name" value="AKR"/>
</dbReference>
<proteinExistence type="inferred from homology"/>
<evidence type="ECO:0000313" key="7">
    <source>
        <dbReference type="Proteomes" id="UP000001817"/>
    </source>
</evidence>
<dbReference type="CDD" id="cd19094">
    <property type="entry name" value="AKR_Tas-like"/>
    <property type="match status" value="1"/>
</dbReference>
<accession>Q13ZJ4</accession>
<dbReference type="InterPro" id="IPR023210">
    <property type="entry name" value="NADP_OxRdtase_dom"/>
</dbReference>
<evidence type="ECO:0000256" key="4">
    <source>
        <dbReference type="ARBA" id="ARBA00070119"/>
    </source>
</evidence>
<comment type="similarity">
    <text evidence="3">Belongs to the aldo/keto reductase family. Aldo/keto reductase 2 subfamily.</text>
</comment>
<evidence type="ECO:0000313" key="6">
    <source>
        <dbReference type="EMBL" id="ABE30495.1"/>
    </source>
</evidence>
<dbReference type="Pfam" id="PF00248">
    <property type="entry name" value="Aldo_ket_red"/>
    <property type="match status" value="1"/>
</dbReference>
<dbReference type="AlphaFoldDB" id="Q13ZJ4"/>
<dbReference type="GO" id="GO:0016491">
    <property type="term" value="F:oxidoreductase activity"/>
    <property type="evidence" value="ECO:0007669"/>
    <property type="project" value="UniProtKB-KW"/>
</dbReference>
<dbReference type="InterPro" id="IPR050523">
    <property type="entry name" value="AKR_Detox_Biosynth"/>
</dbReference>
<dbReference type="Gene3D" id="3.20.20.100">
    <property type="entry name" value="NADP-dependent oxidoreductase domain"/>
    <property type="match status" value="1"/>
</dbReference>
<dbReference type="InterPro" id="IPR036812">
    <property type="entry name" value="NAD(P)_OxRdtase_dom_sf"/>
</dbReference>
<dbReference type="Proteomes" id="UP000001817">
    <property type="component" value="Chromosome 1"/>
</dbReference>
<gene>
    <name evidence="6" type="ORF">Bxe_A2478</name>
</gene>
<evidence type="ECO:0000259" key="5">
    <source>
        <dbReference type="Pfam" id="PF00248"/>
    </source>
</evidence>
<evidence type="ECO:0000256" key="3">
    <source>
        <dbReference type="ARBA" id="ARBA00038157"/>
    </source>
</evidence>
<keyword evidence="1" id="KW-0521">NADP</keyword>
<evidence type="ECO:0000256" key="2">
    <source>
        <dbReference type="ARBA" id="ARBA00023002"/>
    </source>
</evidence>